<gene>
    <name evidence="2" type="ORF">E7Z59_04510</name>
</gene>
<dbReference type="InterPro" id="IPR019861">
    <property type="entry name" value="PorP/SprF_Bacteroidetes"/>
</dbReference>
<accession>A0A4S3M376</accession>
<dbReference type="NCBIfam" id="TIGR03519">
    <property type="entry name" value="T9SS_PorP_fam"/>
    <property type="match status" value="1"/>
</dbReference>
<evidence type="ECO:0000313" key="2">
    <source>
        <dbReference type="EMBL" id="THD69594.1"/>
    </source>
</evidence>
<organism evidence="2 3">
    <name type="scientific">Robertkochia marina</name>
    <dbReference type="NCBI Taxonomy" id="1227945"/>
    <lineage>
        <taxon>Bacteria</taxon>
        <taxon>Pseudomonadati</taxon>
        <taxon>Bacteroidota</taxon>
        <taxon>Flavobacteriia</taxon>
        <taxon>Flavobacteriales</taxon>
        <taxon>Flavobacteriaceae</taxon>
        <taxon>Robertkochia</taxon>
    </lineage>
</organism>
<comment type="caution">
    <text evidence="2">The sequence shown here is derived from an EMBL/GenBank/DDBJ whole genome shotgun (WGS) entry which is preliminary data.</text>
</comment>
<name>A0A4S3M376_9FLAO</name>
<feature type="chain" id="PRO_5020502760" evidence="1">
    <location>
        <begin position="22"/>
        <end position="332"/>
    </location>
</feature>
<proteinExistence type="predicted"/>
<feature type="signal peptide" evidence="1">
    <location>
        <begin position="1"/>
        <end position="21"/>
    </location>
</feature>
<sequence>MAISKLTALFLFFLLPVLCSSQEGLPVYHDYLSDNWYLIHPAMAGAGQGGKVRLTARKQWFDAKRAPNLQTLNAHMRISDRSGAGIILLNDENGYHSQTGIKLTYAHHLRFSRDLIDLHQLSFGLNVGLLQSRLDESEFMSLVPDPIVSGGNLQSTYYNVDLGLSYHFLEFFFHVTLKNLLGTGRDLYTVEEIDNLRRYLVTSGYVFGKNSWQYEPSVLFQYADYTRESMADLNFKVYKQLTGITLWGGMSYRTSLESGSKAALNAATYGQGLDLLTALAGFNYGNFMFSYTYSYQTGDAIFDAGGFHQITLGYDFLKGKQPYDCKCPAVNY</sequence>
<dbReference type="Proteomes" id="UP000305939">
    <property type="component" value="Unassembled WGS sequence"/>
</dbReference>
<evidence type="ECO:0000256" key="1">
    <source>
        <dbReference type="SAM" id="SignalP"/>
    </source>
</evidence>
<keyword evidence="3" id="KW-1185">Reference proteome</keyword>
<dbReference type="EMBL" id="SSMC01000001">
    <property type="protein sequence ID" value="THD69594.1"/>
    <property type="molecule type" value="Genomic_DNA"/>
</dbReference>
<dbReference type="Pfam" id="PF11751">
    <property type="entry name" value="PorP_SprF"/>
    <property type="match status" value="1"/>
</dbReference>
<dbReference type="AlphaFoldDB" id="A0A4S3M376"/>
<protein>
    <submittedName>
        <fullName evidence="2">Type IX secretion system membrane protein PorP/SprF</fullName>
    </submittedName>
</protein>
<evidence type="ECO:0000313" key="3">
    <source>
        <dbReference type="Proteomes" id="UP000305939"/>
    </source>
</evidence>
<reference evidence="2 3" key="1">
    <citation type="submission" date="2019-04" db="EMBL/GenBank/DDBJ databases">
        <title>Draft genome sequence of Robertkochia marina CC-AMO-30D.</title>
        <authorList>
            <person name="Hameed A."/>
            <person name="Lin S.-Y."/>
            <person name="Shahina M."/>
            <person name="Lai W.-A."/>
            <person name="Young C.-C."/>
        </authorList>
    </citation>
    <scope>NUCLEOTIDE SEQUENCE [LARGE SCALE GENOMIC DNA]</scope>
    <source>
        <strain evidence="2 3">CC-AMO-30D</strain>
    </source>
</reference>
<keyword evidence="1" id="KW-0732">Signal</keyword>
<dbReference type="OrthoDB" id="648347at2"/>
<dbReference type="RefSeq" id="WP_136335084.1">
    <property type="nucleotide sequence ID" value="NZ_QXMP01000001.1"/>
</dbReference>